<feature type="chain" id="PRO_5026708313" evidence="4">
    <location>
        <begin position="26"/>
        <end position="404"/>
    </location>
</feature>
<comment type="similarity">
    <text evidence="1">Belongs to the membrane fusion protein (MFP) (TC 8.A.1) family.</text>
</comment>
<dbReference type="PANTHER" id="PTHR30469">
    <property type="entry name" value="MULTIDRUG RESISTANCE PROTEIN MDTA"/>
    <property type="match status" value="1"/>
</dbReference>
<protein>
    <submittedName>
        <fullName evidence="8">Efflux RND transporter periplasmic adaptor subunit</fullName>
    </submittedName>
</protein>
<accession>A0A6L6Q5Z9</accession>
<dbReference type="SUPFAM" id="SSF111369">
    <property type="entry name" value="HlyD-like secretion proteins"/>
    <property type="match status" value="1"/>
</dbReference>
<organism evidence="8 9">
    <name type="scientific">Pseudoduganella ginsengisoli</name>
    <dbReference type="NCBI Taxonomy" id="1462440"/>
    <lineage>
        <taxon>Bacteria</taxon>
        <taxon>Pseudomonadati</taxon>
        <taxon>Pseudomonadota</taxon>
        <taxon>Betaproteobacteria</taxon>
        <taxon>Burkholderiales</taxon>
        <taxon>Oxalobacteraceae</taxon>
        <taxon>Telluria group</taxon>
        <taxon>Pseudoduganella</taxon>
    </lineage>
</organism>
<dbReference type="OrthoDB" id="10524at2"/>
<dbReference type="Gene3D" id="2.40.30.170">
    <property type="match status" value="1"/>
</dbReference>
<dbReference type="Pfam" id="PF25973">
    <property type="entry name" value="BSH_CzcB"/>
    <property type="match status" value="1"/>
</dbReference>
<reference evidence="8 9" key="1">
    <citation type="submission" date="2019-11" db="EMBL/GenBank/DDBJ databases">
        <title>Type strains purchased from KCTC, JCM and DSMZ.</title>
        <authorList>
            <person name="Lu H."/>
        </authorList>
    </citation>
    <scope>NUCLEOTIDE SEQUENCE [LARGE SCALE GENOMIC DNA]</scope>
    <source>
        <strain evidence="8 9">KCTC 42409</strain>
    </source>
</reference>
<dbReference type="RefSeq" id="WP_155441538.1">
    <property type="nucleotide sequence ID" value="NZ_WNLA01000021.1"/>
</dbReference>
<dbReference type="PANTHER" id="PTHR30469:SF15">
    <property type="entry name" value="HLYD FAMILY OF SECRETION PROTEINS"/>
    <property type="match status" value="1"/>
</dbReference>
<evidence type="ECO:0000256" key="4">
    <source>
        <dbReference type="SAM" id="SignalP"/>
    </source>
</evidence>
<keyword evidence="2" id="KW-0175">Coiled coil</keyword>
<dbReference type="EMBL" id="WNLA01000021">
    <property type="protein sequence ID" value="MTW05187.1"/>
    <property type="molecule type" value="Genomic_DNA"/>
</dbReference>
<feature type="domain" description="YknX-like C-terminal permuted SH3-like" evidence="7">
    <location>
        <begin position="299"/>
        <end position="368"/>
    </location>
</feature>
<dbReference type="InterPro" id="IPR058637">
    <property type="entry name" value="YknX-like_C"/>
</dbReference>
<comment type="caution">
    <text evidence="8">The sequence shown here is derived from an EMBL/GenBank/DDBJ whole genome shotgun (WGS) entry which is preliminary data.</text>
</comment>
<keyword evidence="9" id="KW-1185">Reference proteome</keyword>
<evidence type="ECO:0000313" key="9">
    <source>
        <dbReference type="Proteomes" id="UP000484015"/>
    </source>
</evidence>
<dbReference type="Gene3D" id="2.40.420.20">
    <property type="match status" value="1"/>
</dbReference>
<dbReference type="InterPro" id="IPR058647">
    <property type="entry name" value="BSH_CzcB-like"/>
</dbReference>
<name>A0A6L6Q5Z9_9BURK</name>
<evidence type="ECO:0000313" key="8">
    <source>
        <dbReference type="EMBL" id="MTW05187.1"/>
    </source>
</evidence>
<dbReference type="Gene3D" id="1.10.287.470">
    <property type="entry name" value="Helix hairpin bin"/>
    <property type="match status" value="1"/>
</dbReference>
<feature type="domain" description="CzcB-like barrel-sandwich hybrid" evidence="6">
    <location>
        <begin position="87"/>
        <end position="215"/>
    </location>
</feature>
<sequence length="404" mass="42495">MKKLTLKQTTLAVLAALCCIGIVVAGSGEPENSGSKDVKPAAARQRPVMTVSAVKPQQHDWPLTLTANGAVAPWQEAVIGSELGGQRLAEVNVNVGDSVRKGQVLARFTSDSVAADVALQEAAREEARAAMEEAKSNADRARELDNSGAMSAQQRVQYLIAERTAKARLASAEARLRNEQIRLRQTQVVAPDDGVITARSATLGAVAQQGQELFKFIRQNRLEWRAEVPAADLLRVKPGQAVQLAATDGSSVAGKVRMLGPVVDAATRSATVYVDIPDTTKLRPGMFLTGTLELGSKAALTVPHGALQMRDGAAYVFTIGADDRVVQTRVTPGRRVQQRIEVVEGVKAGTYIVDQGAGFLADGDIVKVTPPAVPKAPDKAADKAAKTASAASVPHGGPAKVALK</sequence>
<dbReference type="Pfam" id="PF25989">
    <property type="entry name" value="YknX_C"/>
    <property type="match status" value="1"/>
</dbReference>
<dbReference type="AlphaFoldDB" id="A0A6L6Q5Z9"/>
<dbReference type="GO" id="GO:1990281">
    <property type="term" value="C:efflux pump complex"/>
    <property type="evidence" value="ECO:0007669"/>
    <property type="project" value="TreeGrafter"/>
</dbReference>
<dbReference type="NCBIfam" id="TIGR01730">
    <property type="entry name" value="RND_mfp"/>
    <property type="match status" value="1"/>
</dbReference>
<dbReference type="InterPro" id="IPR006143">
    <property type="entry name" value="RND_pump_MFP"/>
</dbReference>
<feature type="signal peptide" evidence="4">
    <location>
        <begin position="1"/>
        <end position="25"/>
    </location>
</feature>
<dbReference type="GO" id="GO:0015562">
    <property type="term" value="F:efflux transmembrane transporter activity"/>
    <property type="evidence" value="ECO:0007669"/>
    <property type="project" value="TreeGrafter"/>
</dbReference>
<feature type="region of interest" description="Disordered" evidence="3">
    <location>
        <begin position="373"/>
        <end position="404"/>
    </location>
</feature>
<dbReference type="InterPro" id="IPR058792">
    <property type="entry name" value="Beta-barrel_RND_2"/>
</dbReference>
<feature type="coiled-coil region" evidence="2">
    <location>
        <begin position="117"/>
        <end position="189"/>
    </location>
</feature>
<feature type="compositionally biased region" description="Basic and acidic residues" evidence="3">
    <location>
        <begin position="376"/>
        <end position="385"/>
    </location>
</feature>
<evidence type="ECO:0000259" key="6">
    <source>
        <dbReference type="Pfam" id="PF25973"/>
    </source>
</evidence>
<dbReference type="Proteomes" id="UP000484015">
    <property type="component" value="Unassembled WGS sequence"/>
</dbReference>
<dbReference type="Gene3D" id="2.40.50.100">
    <property type="match status" value="1"/>
</dbReference>
<gene>
    <name evidence="8" type="ORF">GM668_24220</name>
</gene>
<keyword evidence="4" id="KW-0732">Signal</keyword>
<evidence type="ECO:0000256" key="3">
    <source>
        <dbReference type="SAM" id="MobiDB-lite"/>
    </source>
</evidence>
<dbReference type="Pfam" id="PF25954">
    <property type="entry name" value="Beta-barrel_RND_2"/>
    <property type="match status" value="1"/>
</dbReference>
<evidence type="ECO:0000259" key="7">
    <source>
        <dbReference type="Pfam" id="PF25989"/>
    </source>
</evidence>
<evidence type="ECO:0000256" key="2">
    <source>
        <dbReference type="SAM" id="Coils"/>
    </source>
</evidence>
<proteinExistence type="inferred from homology"/>
<evidence type="ECO:0000259" key="5">
    <source>
        <dbReference type="Pfam" id="PF25954"/>
    </source>
</evidence>
<evidence type="ECO:0000256" key="1">
    <source>
        <dbReference type="ARBA" id="ARBA00009477"/>
    </source>
</evidence>
<feature type="domain" description="CusB-like beta-barrel" evidence="5">
    <location>
        <begin position="226"/>
        <end position="292"/>
    </location>
</feature>